<keyword evidence="6" id="KW-1279">T cell receptor</keyword>
<dbReference type="InterPro" id="IPR007110">
    <property type="entry name" value="Ig-like_dom"/>
</dbReference>
<dbReference type="GO" id="GO:0042101">
    <property type="term" value="C:T cell receptor complex"/>
    <property type="evidence" value="ECO:0007669"/>
    <property type="project" value="UniProtKB-KW"/>
</dbReference>
<sequence length="121" mass="13708">MMRPLSVLLVVLWLQLRGVRSQEKVHQNPEFLSVSEGSTASLNCTFSDSASQSFWWYRQNRGKEPKALMSIFSNGKKEEGRFTVQLNKSSLLLSLHIRDSQPSDSAVYLCAVSTQCFLVHL</sequence>
<dbReference type="EMBL" id="JBBHLL010000601">
    <property type="protein sequence ID" value="KAK7799611.1"/>
    <property type="molecule type" value="Genomic_DNA"/>
</dbReference>
<keyword evidence="3" id="KW-1064">Adaptive immunity</keyword>
<protein>
    <recommendedName>
        <fullName evidence="8">Ig-like domain-containing protein</fullName>
    </recommendedName>
</protein>
<evidence type="ECO:0000256" key="3">
    <source>
        <dbReference type="ARBA" id="ARBA00023130"/>
    </source>
</evidence>
<feature type="signal peptide" evidence="7">
    <location>
        <begin position="1"/>
        <end position="21"/>
    </location>
</feature>
<dbReference type="PROSITE" id="PS50835">
    <property type="entry name" value="IG_LIKE"/>
    <property type="match status" value="1"/>
</dbReference>
<dbReference type="Pfam" id="PF07686">
    <property type="entry name" value="V-set"/>
    <property type="match status" value="1"/>
</dbReference>
<evidence type="ECO:0000256" key="4">
    <source>
        <dbReference type="ARBA" id="ARBA00023170"/>
    </source>
</evidence>
<dbReference type="SMART" id="SM00409">
    <property type="entry name" value="IG"/>
    <property type="match status" value="1"/>
</dbReference>
<evidence type="ECO:0000256" key="7">
    <source>
        <dbReference type="SAM" id="SignalP"/>
    </source>
</evidence>
<dbReference type="SMART" id="SM00406">
    <property type="entry name" value="IGv"/>
    <property type="match status" value="1"/>
</dbReference>
<dbReference type="PANTHER" id="PTHR19343">
    <property type="entry name" value="T CELL RECEPTOR ALPHA VARIABLE 1-2"/>
    <property type="match status" value="1"/>
</dbReference>
<keyword evidence="2" id="KW-0391">Immunity</keyword>
<accession>A0AAW0HDK2</accession>
<gene>
    <name evidence="9" type="ORF">U0070_016243</name>
</gene>
<dbReference type="PANTHER" id="PTHR19343:SF3">
    <property type="entry name" value="T CELL RECEPTOR ALPHA VARIABLE 12-2"/>
    <property type="match status" value="1"/>
</dbReference>
<keyword evidence="5" id="KW-0393">Immunoglobulin domain</keyword>
<keyword evidence="4" id="KW-0675">Receptor</keyword>
<dbReference type="AlphaFoldDB" id="A0AAW0HDK2"/>
<dbReference type="SUPFAM" id="SSF48726">
    <property type="entry name" value="Immunoglobulin"/>
    <property type="match status" value="1"/>
</dbReference>
<comment type="caution">
    <text evidence="9">The sequence shown here is derived from an EMBL/GenBank/DDBJ whole genome shotgun (WGS) entry which is preliminary data.</text>
</comment>
<keyword evidence="10" id="KW-1185">Reference proteome</keyword>
<reference evidence="9 10" key="1">
    <citation type="journal article" date="2023" name="bioRxiv">
        <title>Conserved and derived expression patterns and positive selection on dental genes reveal complex evolutionary context of ever-growing rodent molars.</title>
        <authorList>
            <person name="Calamari Z.T."/>
            <person name="Song A."/>
            <person name="Cohen E."/>
            <person name="Akter M."/>
            <person name="Roy R.D."/>
            <person name="Hallikas O."/>
            <person name="Christensen M.M."/>
            <person name="Li P."/>
            <person name="Marangoni P."/>
            <person name="Jernvall J."/>
            <person name="Klein O.D."/>
        </authorList>
    </citation>
    <scope>NUCLEOTIDE SEQUENCE [LARGE SCALE GENOMIC DNA]</scope>
    <source>
        <strain evidence="9">V071</strain>
    </source>
</reference>
<evidence type="ECO:0000313" key="9">
    <source>
        <dbReference type="EMBL" id="KAK7799611.1"/>
    </source>
</evidence>
<feature type="chain" id="PRO_5043317626" description="Ig-like domain-containing protein" evidence="7">
    <location>
        <begin position="22"/>
        <end position="121"/>
    </location>
</feature>
<organism evidence="9 10">
    <name type="scientific">Myodes glareolus</name>
    <name type="common">Bank vole</name>
    <name type="synonym">Clethrionomys glareolus</name>
    <dbReference type="NCBI Taxonomy" id="447135"/>
    <lineage>
        <taxon>Eukaryota</taxon>
        <taxon>Metazoa</taxon>
        <taxon>Chordata</taxon>
        <taxon>Craniata</taxon>
        <taxon>Vertebrata</taxon>
        <taxon>Euteleostomi</taxon>
        <taxon>Mammalia</taxon>
        <taxon>Eutheria</taxon>
        <taxon>Euarchontoglires</taxon>
        <taxon>Glires</taxon>
        <taxon>Rodentia</taxon>
        <taxon>Myomorpha</taxon>
        <taxon>Muroidea</taxon>
        <taxon>Cricetidae</taxon>
        <taxon>Arvicolinae</taxon>
        <taxon>Myodes</taxon>
    </lineage>
</organism>
<evidence type="ECO:0000313" key="10">
    <source>
        <dbReference type="Proteomes" id="UP001488838"/>
    </source>
</evidence>
<dbReference type="InterPro" id="IPR051006">
    <property type="entry name" value="TCR_variable_domain"/>
</dbReference>
<evidence type="ECO:0000259" key="8">
    <source>
        <dbReference type="PROSITE" id="PS50835"/>
    </source>
</evidence>
<evidence type="ECO:0000256" key="5">
    <source>
        <dbReference type="ARBA" id="ARBA00023319"/>
    </source>
</evidence>
<dbReference type="InterPro" id="IPR036179">
    <property type="entry name" value="Ig-like_dom_sf"/>
</dbReference>
<proteinExistence type="predicted"/>
<dbReference type="InterPro" id="IPR003599">
    <property type="entry name" value="Ig_sub"/>
</dbReference>
<feature type="domain" description="Ig-like" evidence="8">
    <location>
        <begin position="23"/>
        <end position="121"/>
    </location>
</feature>
<dbReference type="GO" id="GO:0002250">
    <property type="term" value="P:adaptive immune response"/>
    <property type="evidence" value="ECO:0007669"/>
    <property type="project" value="UniProtKB-KW"/>
</dbReference>
<dbReference type="GO" id="GO:0042605">
    <property type="term" value="F:peptide antigen binding"/>
    <property type="evidence" value="ECO:0007669"/>
    <property type="project" value="TreeGrafter"/>
</dbReference>
<name>A0AAW0HDK2_MYOGA</name>
<dbReference type="InterPro" id="IPR013106">
    <property type="entry name" value="Ig_V-set"/>
</dbReference>
<evidence type="ECO:0000256" key="2">
    <source>
        <dbReference type="ARBA" id="ARBA00022859"/>
    </source>
</evidence>
<dbReference type="Gene3D" id="2.60.40.10">
    <property type="entry name" value="Immunoglobulins"/>
    <property type="match status" value="1"/>
</dbReference>
<evidence type="ECO:0000256" key="6">
    <source>
        <dbReference type="ARBA" id="ARBA00043266"/>
    </source>
</evidence>
<dbReference type="InterPro" id="IPR013783">
    <property type="entry name" value="Ig-like_fold"/>
</dbReference>
<keyword evidence="1 7" id="KW-0732">Signal</keyword>
<evidence type="ECO:0000256" key="1">
    <source>
        <dbReference type="ARBA" id="ARBA00022729"/>
    </source>
</evidence>
<dbReference type="Proteomes" id="UP001488838">
    <property type="component" value="Unassembled WGS sequence"/>
</dbReference>